<accession>A0A0F9BKR6</accession>
<comment type="caution">
    <text evidence="1">The sequence shown here is derived from an EMBL/GenBank/DDBJ whole genome shotgun (WGS) entry which is preliminary data.</text>
</comment>
<protein>
    <submittedName>
        <fullName evidence="1">Uncharacterized protein</fullName>
    </submittedName>
</protein>
<name>A0A0F9BKR6_9ZZZZ</name>
<dbReference type="EMBL" id="LAZR01051525">
    <property type="protein sequence ID" value="KKK84961.1"/>
    <property type="molecule type" value="Genomic_DNA"/>
</dbReference>
<evidence type="ECO:0000313" key="1">
    <source>
        <dbReference type="EMBL" id="KKK84961.1"/>
    </source>
</evidence>
<sequence>MAAKQFPKSWPPLVVREFEDIKKSYRVLRDLVRALDDLRRKILEVGN</sequence>
<reference evidence="1" key="1">
    <citation type="journal article" date="2015" name="Nature">
        <title>Complex archaea that bridge the gap between prokaryotes and eukaryotes.</title>
        <authorList>
            <person name="Spang A."/>
            <person name="Saw J.H."/>
            <person name="Jorgensen S.L."/>
            <person name="Zaremba-Niedzwiedzka K."/>
            <person name="Martijn J."/>
            <person name="Lind A.E."/>
            <person name="van Eijk R."/>
            <person name="Schleper C."/>
            <person name="Guy L."/>
            <person name="Ettema T.J."/>
        </authorList>
    </citation>
    <scope>NUCLEOTIDE SEQUENCE</scope>
</reference>
<dbReference type="AlphaFoldDB" id="A0A0F9BKR6"/>
<feature type="non-terminal residue" evidence="1">
    <location>
        <position position="47"/>
    </location>
</feature>
<proteinExistence type="predicted"/>
<organism evidence="1">
    <name type="scientific">marine sediment metagenome</name>
    <dbReference type="NCBI Taxonomy" id="412755"/>
    <lineage>
        <taxon>unclassified sequences</taxon>
        <taxon>metagenomes</taxon>
        <taxon>ecological metagenomes</taxon>
    </lineage>
</organism>
<gene>
    <name evidence="1" type="ORF">LCGC14_2778110</name>
</gene>